<dbReference type="Pfam" id="PF01609">
    <property type="entry name" value="DDE_Tnp_1"/>
    <property type="match status" value="1"/>
</dbReference>
<dbReference type="PANTHER" id="PTHR30007:SF0">
    <property type="entry name" value="TRANSPOSASE"/>
    <property type="match status" value="1"/>
</dbReference>
<dbReference type="NCBIfam" id="NF033580">
    <property type="entry name" value="transpos_IS5_3"/>
    <property type="match status" value="1"/>
</dbReference>
<sequence>MDTSSTPRYPSDLTDAQWELIAPMVPVKPGGRPAKHARRRIVDAILYVNRTGCSWRQLPHDFAPWDTVYWYFKTWNEAGVTDRIHDALRAAVRDGNGRDPMASAGIVDAQSVKGADTVGRDSRGYDAGKKVNGRKRHIVTDTLGLLIVVLVTTAGLQDRVGARPVLARAKMAMPSIALVWADGGYVGKLIAWAQQHCRILVDIVRKPEGRHTFEVLPRRWVVERTLSWLMRTRRLARDYERLPEHSEAMIKWAMIGLRPDAWHPRPDDAHGNPRTPDSTFPNTY</sequence>
<protein>
    <submittedName>
        <fullName evidence="4">Transposase</fullName>
    </submittedName>
</protein>
<dbReference type="Proteomes" id="UP000182977">
    <property type="component" value="Chromosome I"/>
</dbReference>
<feature type="domain" description="Transposase IS4-like" evidence="2">
    <location>
        <begin position="102"/>
        <end position="254"/>
    </location>
</feature>
<evidence type="ECO:0000313" key="5">
    <source>
        <dbReference type="Proteomes" id="UP000182977"/>
    </source>
</evidence>
<evidence type="ECO:0000313" key="4">
    <source>
        <dbReference type="EMBL" id="SDU72142.1"/>
    </source>
</evidence>
<dbReference type="AlphaFoldDB" id="A0A1H2KU27"/>
<dbReference type="InterPro" id="IPR025161">
    <property type="entry name" value="IS402-like_dom"/>
</dbReference>
<dbReference type="PANTHER" id="PTHR30007">
    <property type="entry name" value="PHP DOMAIN PROTEIN"/>
    <property type="match status" value="1"/>
</dbReference>
<dbReference type="RefSeq" id="WP_231948578.1">
    <property type="nucleotide sequence ID" value="NZ_LT629791.1"/>
</dbReference>
<name>A0A1H2KU27_9ACTN</name>
<accession>A0A1H2KU27</accession>
<dbReference type="STRING" id="419479.SAMN04488563_4297"/>
<evidence type="ECO:0000256" key="1">
    <source>
        <dbReference type="SAM" id="MobiDB-lite"/>
    </source>
</evidence>
<dbReference type="Pfam" id="PF13340">
    <property type="entry name" value="DUF4096"/>
    <property type="match status" value="1"/>
</dbReference>
<reference evidence="5" key="1">
    <citation type="submission" date="2016-10" db="EMBL/GenBank/DDBJ databases">
        <authorList>
            <person name="Varghese N."/>
            <person name="Submissions S."/>
        </authorList>
    </citation>
    <scope>NUCLEOTIDE SEQUENCE [LARGE SCALE GENOMIC DNA]</scope>
    <source>
        <strain evidence="5">DSM 45079</strain>
    </source>
</reference>
<feature type="compositionally biased region" description="Polar residues" evidence="1">
    <location>
        <begin position="275"/>
        <end position="284"/>
    </location>
</feature>
<dbReference type="GO" id="GO:0006313">
    <property type="term" value="P:DNA transposition"/>
    <property type="evidence" value="ECO:0007669"/>
    <property type="project" value="InterPro"/>
</dbReference>
<dbReference type="EMBL" id="LT629791">
    <property type="protein sequence ID" value="SDU72142.1"/>
    <property type="molecule type" value="Genomic_DNA"/>
</dbReference>
<evidence type="ECO:0000259" key="2">
    <source>
        <dbReference type="Pfam" id="PF01609"/>
    </source>
</evidence>
<feature type="region of interest" description="Disordered" evidence="1">
    <location>
        <begin position="263"/>
        <end position="284"/>
    </location>
</feature>
<evidence type="ECO:0000259" key="3">
    <source>
        <dbReference type="Pfam" id="PF13340"/>
    </source>
</evidence>
<feature type="domain" description="Insertion element IS402-like" evidence="3">
    <location>
        <begin position="13"/>
        <end position="85"/>
    </location>
</feature>
<gene>
    <name evidence="4" type="ORF">SAMN04488563_4297</name>
</gene>
<proteinExistence type="predicted"/>
<dbReference type="GO" id="GO:0004803">
    <property type="term" value="F:transposase activity"/>
    <property type="evidence" value="ECO:0007669"/>
    <property type="project" value="InterPro"/>
</dbReference>
<organism evidence="4 5">
    <name type="scientific">Jiangella alkaliphila</name>
    <dbReference type="NCBI Taxonomy" id="419479"/>
    <lineage>
        <taxon>Bacteria</taxon>
        <taxon>Bacillati</taxon>
        <taxon>Actinomycetota</taxon>
        <taxon>Actinomycetes</taxon>
        <taxon>Jiangellales</taxon>
        <taxon>Jiangellaceae</taxon>
        <taxon>Jiangella</taxon>
    </lineage>
</organism>
<dbReference type="InterPro" id="IPR002559">
    <property type="entry name" value="Transposase_11"/>
</dbReference>
<keyword evidence="5" id="KW-1185">Reference proteome</keyword>
<dbReference type="GO" id="GO:0003677">
    <property type="term" value="F:DNA binding"/>
    <property type="evidence" value="ECO:0007669"/>
    <property type="project" value="InterPro"/>
</dbReference>